<dbReference type="RefSeq" id="WP_111594455.1">
    <property type="nucleotide sequence ID" value="NZ_QLMA01000008.1"/>
</dbReference>
<evidence type="ECO:0008006" key="7">
    <source>
        <dbReference type="Google" id="ProtNLM"/>
    </source>
</evidence>
<dbReference type="Proteomes" id="UP000249819">
    <property type="component" value="Unassembled WGS sequence"/>
</dbReference>
<dbReference type="InterPro" id="IPR019734">
    <property type="entry name" value="TPR_rpt"/>
</dbReference>
<proteinExistence type="predicted"/>
<name>A0A327VN58_9BACT</name>
<comment type="caution">
    <text evidence="5">The sequence shown here is derived from an EMBL/GenBank/DDBJ whole genome shotgun (WGS) entry which is preliminary data.</text>
</comment>
<keyword evidence="1" id="KW-0677">Repeat</keyword>
<evidence type="ECO:0000313" key="6">
    <source>
        <dbReference type="Proteomes" id="UP000249819"/>
    </source>
</evidence>
<dbReference type="AlphaFoldDB" id="A0A327VN58"/>
<protein>
    <recommendedName>
        <fullName evidence="7">Tetratricopeptide repeat protein</fullName>
    </recommendedName>
</protein>
<evidence type="ECO:0000256" key="1">
    <source>
        <dbReference type="ARBA" id="ARBA00022737"/>
    </source>
</evidence>
<evidence type="ECO:0000313" key="5">
    <source>
        <dbReference type="EMBL" id="RAJ76751.1"/>
    </source>
</evidence>
<dbReference type="OrthoDB" id="935812at2"/>
<evidence type="ECO:0000256" key="2">
    <source>
        <dbReference type="ARBA" id="ARBA00022803"/>
    </source>
</evidence>
<dbReference type="InterPro" id="IPR050498">
    <property type="entry name" value="Ycf3"/>
</dbReference>
<accession>A0A327VN58</accession>
<gene>
    <name evidence="5" type="ORF">CLV59_108272</name>
</gene>
<feature type="repeat" description="TPR" evidence="3">
    <location>
        <begin position="62"/>
        <end position="95"/>
    </location>
</feature>
<evidence type="ECO:0000256" key="3">
    <source>
        <dbReference type="PROSITE-ProRule" id="PRU00339"/>
    </source>
</evidence>
<feature type="chain" id="PRO_5016459614" description="Tetratricopeptide repeat protein" evidence="4">
    <location>
        <begin position="21"/>
        <end position="273"/>
    </location>
</feature>
<organism evidence="5 6">
    <name type="scientific">Chitinophaga dinghuensis</name>
    <dbReference type="NCBI Taxonomy" id="1539050"/>
    <lineage>
        <taxon>Bacteria</taxon>
        <taxon>Pseudomonadati</taxon>
        <taxon>Bacteroidota</taxon>
        <taxon>Chitinophagia</taxon>
        <taxon>Chitinophagales</taxon>
        <taxon>Chitinophagaceae</taxon>
        <taxon>Chitinophaga</taxon>
    </lineage>
</organism>
<dbReference type="InterPro" id="IPR011990">
    <property type="entry name" value="TPR-like_helical_dom_sf"/>
</dbReference>
<keyword evidence="6" id="KW-1185">Reference proteome</keyword>
<dbReference type="SUPFAM" id="SSF48452">
    <property type="entry name" value="TPR-like"/>
    <property type="match status" value="1"/>
</dbReference>
<dbReference type="EMBL" id="QLMA01000008">
    <property type="protein sequence ID" value="RAJ76751.1"/>
    <property type="molecule type" value="Genomic_DNA"/>
</dbReference>
<keyword evidence="4" id="KW-0732">Signal</keyword>
<keyword evidence="2 3" id="KW-0802">TPR repeat</keyword>
<feature type="signal peptide" evidence="4">
    <location>
        <begin position="1"/>
        <end position="20"/>
    </location>
</feature>
<dbReference type="PANTHER" id="PTHR44858:SF1">
    <property type="entry name" value="UDP-N-ACETYLGLUCOSAMINE--PEPTIDE N-ACETYLGLUCOSAMINYLTRANSFERASE SPINDLY-RELATED"/>
    <property type="match status" value="1"/>
</dbReference>
<sequence length="273" mass="31170">MMKRILIICLLLGTAFSSFAQLSEADSLRIEAIYKRSMREYQGTKMNMLYLDSCVQLNPNMAKAWRDLGTPYLKRGDFATWAWYINKAVALAPKKMLVSRGWCRYKFMRDCEGALADLKEVIRLTGDGTAHTGDGTYNLYVVMALCERGLGHPEAALQYFSLGIDSVRKWDPNRPPDLYDYVHRAALKIQLQDYKGAMNDLEKEEKIYPDLAETSYYKGIILLAQKKTAAAVQQFNEADKRLKTGFRLNDVYCEIFDSIYPWDVAAQLAAVPH</sequence>
<evidence type="ECO:0000256" key="4">
    <source>
        <dbReference type="SAM" id="SignalP"/>
    </source>
</evidence>
<dbReference type="PROSITE" id="PS50005">
    <property type="entry name" value="TPR"/>
    <property type="match status" value="1"/>
</dbReference>
<dbReference type="PANTHER" id="PTHR44858">
    <property type="entry name" value="TETRATRICOPEPTIDE REPEAT PROTEIN 6"/>
    <property type="match status" value="1"/>
</dbReference>
<dbReference type="Gene3D" id="1.25.40.10">
    <property type="entry name" value="Tetratricopeptide repeat domain"/>
    <property type="match status" value="1"/>
</dbReference>
<reference evidence="5 6" key="1">
    <citation type="submission" date="2018-06" db="EMBL/GenBank/DDBJ databases">
        <title>Genomic Encyclopedia of Archaeal and Bacterial Type Strains, Phase II (KMG-II): from individual species to whole genera.</title>
        <authorList>
            <person name="Goeker M."/>
        </authorList>
    </citation>
    <scope>NUCLEOTIDE SEQUENCE [LARGE SCALE GENOMIC DNA]</scope>
    <source>
        <strain evidence="5 6">DSM 29821</strain>
    </source>
</reference>